<evidence type="ECO:0000256" key="15">
    <source>
        <dbReference type="ARBA" id="ARBA00023141"/>
    </source>
</evidence>
<comment type="similarity">
    <text evidence="21 22">In the 4th section; belongs to the type-I 3-dehydroquinase family.</text>
</comment>
<comment type="similarity">
    <text evidence="22">In the N-terminal section; belongs to the dehydroquinate synthase family.</text>
</comment>
<evidence type="ECO:0000256" key="19">
    <source>
        <dbReference type="ARBA" id="ARBA00048567"/>
    </source>
</evidence>
<keyword evidence="5 21" id="KW-0963">Cytoplasm</keyword>
<dbReference type="PROSITE" id="PS01128">
    <property type="entry name" value="SHIKIMATE_KINASE"/>
    <property type="match status" value="1"/>
</dbReference>
<feature type="active site" description="Proton acceptor; for 3-dehydroquinate synthase activity" evidence="21">
    <location>
        <position position="267"/>
    </location>
</feature>
<comment type="catalytic activity">
    <reaction evidence="21 22">
        <text>shikimate + NADP(+) = 3-dehydroshikimate + NADPH + H(+)</text>
        <dbReference type="Rhea" id="RHEA:17737"/>
        <dbReference type="ChEBI" id="CHEBI:15378"/>
        <dbReference type="ChEBI" id="CHEBI:16630"/>
        <dbReference type="ChEBI" id="CHEBI:36208"/>
        <dbReference type="ChEBI" id="CHEBI:57783"/>
        <dbReference type="ChEBI" id="CHEBI:58349"/>
        <dbReference type="EC" id="1.1.1.25"/>
    </reaction>
</comment>
<evidence type="ECO:0000256" key="10">
    <source>
        <dbReference type="ARBA" id="ARBA00022777"/>
    </source>
</evidence>
<dbReference type="HAMAP" id="MF_00210">
    <property type="entry name" value="EPSP_synth"/>
    <property type="match status" value="1"/>
</dbReference>
<feature type="binding site" evidence="21">
    <location>
        <position position="278"/>
    </location>
    <ligand>
        <name>7-phospho-2-dehydro-3-deoxy-D-arabino-heptonate</name>
        <dbReference type="ChEBI" id="CHEBI:58394"/>
    </ligand>
</feature>
<dbReference type="Gene3D" id="3.40.50.1970">
    <property type="match status" value="1"/>
</dbReference>
<feature type="region of interest" description="3-dehydroquinase" evidence="21">
    <location>
        <begin position="1068"/>
        <end position="1288"/>
    </location>
</feature>
<comment type="similarity">
    <text evidence="21">In the N-terminal section; belongs to the sugar phosphate cyclases superfamily. Dehydroquinate synthase family.</text>
</comment>
<feature type="active site" description="Schiff-base intermediate with substrate; for 3-dehydroquinate dehydratase activity" evidence="21">
    <location>
        <position position="1219"/>
    </location>
</feature>
<dbReference type="InterPro" id="IPR023000">
    <property type="entry name" value="Shikimate_kinase_CS"/>
</dbReference>
<dbReference type="NCBIfam" id="TIGR01356">
    <property type="entry name" value="aroA"/>
    <property type="match status" value="1"/>
</dbReference>
<feature type="active site" description="Proton acceptor; for 3-dehydroquinate dehydratase activity" evidence="21">
    <location>
        <position position="1191"/>
    </location>
</feature>
<dbReference type="InterPro" id="IPR056179">
    <property type="entry name" value="DHQS_C"/>
</dbReference>
<dbReference type="SUPFAM" id="SSF52540">
    <property type="entry name" value="P-loop containing nucleoside triphosphate hydrolases"/>
    <property type="match status" value="1"/>
</dbReference>
<dbReference type="HAMAP" id="MF_00109">
    <property type="entry name" value="Shikimate_kinase"/>
    <property type="match status" value="1"/>
</dbReference>
<dbReference type="Gene3D" id="1.20.1090.10">
    <property type="entry name" value="Dehydroquinate synthase-like - alpha domain"/>
    <property type="match status" value="1"/>
</dbReference>
<dbReference type="Proteomes" id="UP000800040">
    <property type="component" value="Unassembled WGS sequence"/>
</dbReference>
<comment type="pathway">
    <text evidence="2 21 22">Metabolic intermediate biosynthesis; chorismate biosynthesis; chorismate from D-erythrose 4-phosphate and phosphoenolpyruvate: step 6/7.</text>
</comment>
<dbReference type="PROSITE" id="PS01028">
    <property type="entry name" value="DEHYDROQUINASE_I"/>
    <property type="match status" value="1"/>
</dbReference>
<evidence type="ECO:0000256" key="4">
    <source>
        <dbReference type="ARBA" id="ARBA00009948"/>
    </source>
</evidence>
<accession>A0A6A5KP08</accession>
<dbReference type="InterPro" id="IPR018508">
    <property type="entry name" value="3-dehydroquinate_DH_AS"/>
</dbReference>
<feature type="binding site" evidence="21">
    <location>
        <begin position="121"/>
        <end position="123"/>
    </location>
    <ligand>
        <name>NAD(+)</name>
        <dbReference type="ChEBI" id="CHEBI:57540"/>
    </ligand>
</feature>
<feature type="region of interest" description="3-dehydroquinate synthase" evidence="21">
    <location>
        <begin position="1"/>
        <end position="391"/>
    </location>
</feature>
<dbReference type="GO" id="GO:0003855">
    <property type="term" value="F:3-dehydroquinate dehydratase activity"/>
    <property type="evidence" value="ECO:0007669"/>
    <property type="project" value="UniProtKB-UniRule"/>
</dbReference>
<evidence type="ECO:0000256" key="7">
    <source>
        <dbReference type="ARBA" id="ARBA00022679"/>
    </source>
</evidence>
<dbReference type="InterPro" id="IPR010110">
    <property type="entry name" value="Shikimate_DH_AroM-type"/>
</dbReference>
<feature type="binding site" evidence="21">
    <location>
        <position position="294"/>
    </location>
    <ligand>
        <name>7-phospho-2-dehydro-3-deoxy-D-arabino-heptonate</name>
        <dbReference type="ChEBI" id="CHEBI:58394"/>
    </ligand>
</feature>
<dbReference type="EC" id="1.1.1.25" evidence="21"/>
<dbReference type="NCBIfam" id="TIGR01809">
    <property type="entry name" value="Shik-DH-AROM"/>
    <property type="match status" value="1"/>
</dbReference>
<name>A0A6A5KP08_9PLEO</name>
<feature type="domain" description="3-dehydroquinate synthase C-terminal" evidence="27">
    <location>
        <begin position="198"/>
        <end position="365"/>
    </location>
</feature>
<comment type="pathway">
    <text evidence="21 22">Metabolic intermediate biosynthesis; chorismate biosynthesis; chorismate from D-erythrose 4-phosphate and phosphoenolpyruvate: step 2/7.</text>
</comment>
<dbReference type="GO" id="GO:0005737">
    <property type="term" value="C:cytoplasm"/>
    <property type="evidence" value="ECO:0007669"/>
    <property type="project" value="UniProtKB-SubCell"/>
</dbReference>
<dbReference type="InterPro" id="IPR031322">
    <property type="entry name" value="Shikimate/glucono_kinase"/>
</dbReference>
<feature type="domain" description="3-dehydroquinate synthase N-terminal" evidence="24">
    <location>
        <begin position="84"/>
        <end position="196"/>
    </location>
</feature>
<evidence type="ECO:0000256" key="20">
    <source>
        <dbReference type="ARBA" id="ARBA00054455"/>
    </source>
</evidence>
<evidence type="ECO:0000256" key="6">
    <source>
        <dbReference type="ARBA" id="ARBA00022605"/>
    </source>
</evidence>
<evidence type="ECO:0000256" key="17">
    <source>
        <dbReference type="ARBA" id="ARBA00023268"/>
    </source>
</evidence>
<dbReference type="EC" id="4.2.1.10" evidence="21"/>
<feature type="binding site" evidence="21">
    <location>
        <begin position="271"/>
        <end position="275"/>
    </location>
    <ligand>
        <name>7-phospho-2-dehydro-3-deoxy-D-arabino-heptonate</name>
        <dbReference type="ChEBI" id="CHEBI:58394"/>
    </ligand>
</feature>
<feature type="binding site" evidence="21">
    <location>
        <position position="363"/>
    </location>
    <ligand>
        <name>7-phospho-2-dehydro-3-deoxy-D-arabino-heptonate</name>
        <dbReference type="ChEBI" id="CHEBI:58394"/>
    </ligand>
</feature>
<dbReference type="InterPro" id="IPR001381">
    <property type="entry name" value="DHquinase_I"/>
</dbReference>
<dbReference type="InterPro" id="IPR008289">
    <property type="entry name" value="Pentafunct_AroM"/>
</dbReference>
<feature type="binding site" evidence="21">
    <location>
        <begin position="186"/>
        <end position="189"/>
    </location>
    <ligand>
        <name>NAD(+)</name>
        <dbReference type="ChEBI" id="CHEBI:57540"/>
    </ligand>
</feature>
<keyword evidence="15 21" id="KW-0057">Aromatic amino acid biosynthesis</keyword>
<dbReference type="PANTHER" id="PTHR21090:SF5">
    <property type="entry name" value="PENTAFUNCTIONAL AROM POLYPEPTIDE"/>
    <property type="match status" value="1"/>
</dbReference>
<dbReference type="GO" id="GO:0009423">
    <property type="term" value="P:chorismate biosynthetic process"/>
    <property type="evidence" value="ECO:0007669"/>
    <property type="project" value="UniProtKB-UniRule"/>
</dbReference>
<dbReference type="Pfam" id="PF01761">
    <property type="entry name" value="DHQ_synthase"/>
    <property type="match status" value="1"/>
</dbReference>
<evidence type="ECO:0000256" key="1">
    <source>
        <dbReference type="ARBA" id="ARBA00004496"/>
    </source>
</evidence>
<dbReference type="Gene3D" id="3.65.10.10">
    <property type="entry name" value="Enolpyruvate transferase domain"/>
    <property type="match status" value="2"/>
</dbReference>
<dbReference type="Pfam" id="PF00275">
    <property type="entry name" value="EPSP_synthase"/>
    <property type="match status" value="1"/>
</dbReference>
<dbReference type="InterPro" id="IPR013785">
    <property type="entry name" value="Aldolase_TIM"/>
</dbReference>
<feature type="binding site" evidence="21">
    <location>
        <position position="278"/>
    </location>
    <ligand>
        <name>Zn(2+)</name>
        <dbReference type="ChEBI" id="CHEBI:29105"/>
        <note>catalytic</note>
    </ligand>
</feature>
<dbReference type="Gene3D" id="3.40.50.10860">
    <property type="entry name" value="Leucine Dehydrogenase, chain A, domain 1"/>
    <property type="match status" value="1"/>
</dbReference>
<dbReference type="FunFam" id="3.20.20.70:FF:000135">
    <property type="entry name" value="Pentafunctional AROM polypeptide"/>
    <property type="match status" value="1"/>
</dbReference>
<dbReference type="CDD" id="cd01065">
    <property type="entry name" value="NAD_bind_Shikimate_DH"/>
    <property type="match status" value="1"/>
</dbReference>
<dbReference type="FunFam" id="3.65.10.10:FF:000007">
    <property type="entry name" value="Pentafunctional AROM polypeptide"/>
    <property type="match status" value="1"/>
</dbReference>
<feature type="binding site" evidence="21">
    <location>
        <position position="153"/>
    </location>
    <ligand>
        <name>7-phospho-2-dehydro-3-deoxy-D-arabino-heptonate</name>
        <dbReference type="ChEBI" id="CHEBI:58394"/>
    </ligand>
</feature>
<dbReference type="InterPro" id="IPR006264">
    <property type="entry name" value="EPSP_synthase"/>
</dbReference>
<dbReference type="GO" id="GO:0005524">
    <property type="term" value="F:ATP binding"/>
    <property type="evidence" value="ECO:0007669"/>
    <property type="project" value="UniProtKB-UniRule"/>
</dbReference>
<comment type="similarity">
    <text evidence="21 22">In the C-terminal section; belongs to the shikimate dehydrogenase family.</text>
</comment>
<keyword evidence="14 21" id="KW-0560">Oxidoreductase</keyword>
<dbReference type="EC" id="4.2.3.4" evidence="21"/>
<dbReference type="FunFam" id="1.20.1090.10:FF:000007">
    <property type="entry name" value="Pentafunctional AROM polypeptide"/>
    <property type="match status" value="1"/>
</dbReference>
<dbReference type="UniPathway" id="UPA00053">
    <property type="reaction ID" value="UER00085"/>
</dbReference>
<feature type="binding site" evidence="21">
    <location>
        <position position="159"/>
    </location>
    <ligand>
        <name>7-phospho-2-dehydro-3-deoxy-D-arabino-heptonate</name>
        <dbReference type="ChEBI" id="CHEBI:58394"/>
    </ligand>
</feature>
<evidence type="ECO:0000256" key="18">
    <source>
        <dbReference type="ARBA" id="ARBA00044633"/>
    </source>
</evidence>
<evidence type="ECO:0000256" key="12">
    <source>
        <dbReference type="ARBA" id="ARBA00022840"/>
    </source>
</evidence>
<dbReference type="SUPFAM" id="SSF56796">
    <property type="entry name" value="Dehydroquinate synthase-like"/>
    <property type="match status" value="1"/>
</dbReference>
<dbReference type="PRINTS" id="PR01100">
    <property type="entry name" value="SHIKIMTKNASE"/>
</dbReference>
<dbReference type="InterPro" id="IPR016037">
    <property type="entry name" value="DHQ_synth_AroB"/>
</dbReference>
<feature type="binding site" evidence="21">
    <location>
        <position position="169"/>
    </location>
    <ligand>
        <name>7-phospho-2-dehydro-3-deoxy-D-arabino-heptonate</name>
        <dbReference type="ChEBI" id="CHEBI:58394"/>
    </ligand>
</feature>
<feature type="domain" description="Shikimate dehydrogenase substrate binding N-terminal" evidence="25">
    <location>
        <begin position="1306"/>
        <end position="1386"/>
    </location>
</feature>
<feature type="binding site" evidence="21">
    <location>
        <begin position="90"/>
        <end position="93"/>
    </location>
    <ligand>
        <name>NAD(+)</name>
        <dbReference type="ChEBI" id="CHEBI:57540"/>
    </ligand>
</feature>
<comment type="catalytic activity">
    <reaction evidence="21 22">
        <text>7-phospho-2-dehydro-3-deoxy-D-arabino-heptonate = 3-dehydroquinate + phosphate</text>
        <dbReference type="Rhea" id="RHEA:21968"/>
        <dbReference type="ChEBI" id="CHEBI:32364"/>
        <dbReference type="ChEBI" id="CHEBI:43474"/>
        <dbReference type="ChEBI" id="CHEBI:58394"/>
        <dbReference type="EC" id="4.2.3.4"/>
    </reaction>
</comment>
<dbReference type="Gene3D" id="3.40.50.300">
    <property type="entry name" value="P-loop containing nucleotide triphosphate hydrolases"/>
    <property type="match status" value="1"/>
</dbReference>
<comment type="subcellular location">
    <subcellularLocation>
        <location evidence="1 21 22">Cytoplasm</location>
    </subcellularLocation>
</comment>
<evidence type="ECO:0000256" key="22">
    <source>
        <dbReference type="PIRNR" id="PIRNR000514"/>
    </source>
</evidence>
<feature type="domain" description="SDH C-terminal" evidence="26">
    <location>
        <begin position="1560"/>
        <end position="1589"/>
    </location>
</feature>
<dbReference type="InterPro" id="IPR013708">
    <property type="entry name" value="Shikimate_DH-bd_N"/>
</dbReference>
<feature type="binding site" evidence="21">
    <location>
        <position position="197"/>
    </location>
    <ligand>
        <name>NAD(+)</name>
        <dbReference type="ChEBI" id="CHEBI:57540"/>
    </ligand>
</feature>
<evidence type="ECO:0000259" key="23">
    <source>
        <dbReference type="Pfam" id="PF00275"/>
    </source>
</evidence>
<dbReference type="Pfam" id="PF01202">
    <property type="entry name" value="SKI"/>
    <property type="match status" value="1"/>
</dbReference>
<feature type="binding site" evidence="21">
    <location>
        <position position="294"/>
    </location>
    <ligand>
        <name>Zn(2+)</name>
        <dbReference type="ChEBI" id="CHEBI:29105"/>
        <note>catalytic</note>
    </ligand>
</feature>
<evidence type="ECO:0000256" key="9">
    <source>
        <dbReference type="ARBA" id="ARBA00022741"/>
    </source>
</evidence>
<comment type="catalytic activity">
    <reaction evidence="19 21 22">
        <text>shikimate + ATP = 3-phosphoshikimate + ADP + H(+)</text>
        <dbReference type="Rhea" id="RHEA:13121"/>
        <dbReference type="ChEBI" id="CHEBI:15378"/>
        <dbReference type="ChEBI" id="CHEBI:30616"/>
        <dbReference type="ChEBI" id="CHEBI:36208"/>
        <dbReference type="ChEBI" id="CHEBI:145989"/>
        <dbReference type="ChEBI" id="CHEBI:456216"/>
        <dbReference type="EC" id="2.7.1.71"/>
    </reaction>
</comment>
<proteinExistence type="inferred from homology"/>
<dbReference type="SUPFAM" id="SSF51569">
    <property type="entry name" value="Aldolase"/>
    <property type="match status" value="1"/>
</dbReference>
<evidence type="ECO:0000313" key="29">
    <source>
        <dbReference type="Proteomes" id="UP000800040"/>
    </source>
</evidence>
<dbReference type="GO" id="GO:0003866">
    <property type="term" value="F:3-phosphoshikimate 1-carboxyvinyltransferase activity"/>
    <property type="evidence" value="ECO:0007669"/>
    <property type="project" value="UniProtKB-UniRule"/>
</dbReference>
<feature type="binding site" evidence="21">
    <location>
        <position position="201"/>
    </location>
    <ligand>
        <name>Zn(2+)</name>
        <dbReference type="ChEBI" id="CHEBI:29105"/>
        <note>catalytic</note>
    </ligand>
</feature>
<dbReference type="Gene3D" id="3.20.20.70">
    <property type="entry name" value="Aldolase class I"/>
    <property type="match status" value="1"/>
</dbReference>
<comment type="pathway">
    <text evidence="21 22">Metabolic intermediate biosynthesis; chorismate biosynthesis; chorismate from D-erythrose 4-phosphate and phosphoenolpyruvate: step 4/7.</text>
</comment>
<keyword evidence="16 21" id="KW-0456">Lyase</keyword>
<feature type="binding site" evidence="21">
    <location>
        <begin position="53"/>
        <end position="55"/>
    </location>
    <ligand>
        <name>NAD(+)</name>
        <dbReference type="ChEBI" id="CHEBI:57540"/>
    </ligand>
</feature>
<feature type="binding site" evidence="21">
    <location>
        <begin position="882"/>
        <end position="889"/>
    </location>
    <ligand>
        <name>ATP</name>
        <dbReference type="ChEBI" id="CHEBI:30616"/>
    </ligand>
</feature>
<comment type="similarity">
    <text evidence="21 22">In the 3rd section; belongs to the shikimate kinase family.</text>
</comment>
<dbReference type="PANTHER" id="PTHR21090">
    <property type="entry name" value="AROM/DEHYDROQUINATE SYNTHASE"/>
    <property type="match status" value="1"/>
</dbReference>
<dbReference type="GO" id="GO:0004765">
    <property type="term" value="F:shikimate kinase activity"/>
    <property type="evidence" value="ECO:0007669"/>
    <property type="project" value="UniProtKB-UniRule"/>
</dbReference>
<feature type="binding site" evidence="21">
    <location>
        <position position="168"/>
    </location>
    <ligand>
        <name>NAD(+)</name>
        <dbReference type="ChEBI" id="CHEBI:57540"/>
    </ligand>
</feature>
<dbReference type="FunFam" id="3.40.50.1970:FF:000007">
    <property type="entry name" value="Pentafunctional AROM polypeptide"/>
    <property type="match status" value="1"/>
</dbReference>
<evidence type="ECO:0000256" key="5">
    <source>
        <dbReference type="ARBA" id="ARBA00022490"/>
    </source>
</evidence>
<feature type="domain" description="Enolpyruvate transferase" evidence="23">
    <location>
        <begin position="410"/>
        <end position="847"/>
    </location>
</feature>
<feature type="binding site" evidence="21">
    <location>
        <begin position="201"/>
        <end position="204"/>
    </location>
    <ligand>
        <name>7-phospho-2-dehydro-3-deoxy-D-arabino-heptonate</name>
        <dbReference type="ChEBI" id="CHEBI:58394"/>
    </ligand>
</feature>
<feature type="binding site" evidence="21">
    <location>
        <position position="126"/>
    </location>
    <ligand>
        <name>NAD(+)</name>
        <dbReference type="ChEBI" id="CHEBI:57540"/>
    </ligand>
</feature>
<dbReference type="CDD" id="cd00502">
    <property type="entry name" value="DHQase_I"/>
    <property type="match status" value="1"/>
</dbReference>
<dbReference type="InterPro" id="IPR036968">
    <property type="entry name" value="Enolpyruvate_Tfrase_sf"/>
</dbReference>
<gene>
    <name evidence="28" type="ORF">BDW02DRAFT_108339</name>
</gene>
<keyword evidence="12 21" id="KW-0067">ATP-binding</keyword>
<keyword evidence="13 21" id="KW-0521">NADP</keyword>
<dbReference type="GO" id="GO:0046872">
    <property type="term" value="F:metal ion binding"/>
    <property type="evidence" value="ECO:0007669"/>
    <property type="project" value="UniProtKB-UniRule"/>
</dbReference>
<keyword evidence="6 21" id="KW-0028">Amino-acid biosynthesis</keyword>
<dbReference type="CDD" id="cd08195">
    <property type="entry name" value="DHQS"/>
    <property type="match status" value="1"/>
</dbReference>
<evidence type="ECO:0000256" key="13">
    <source>
        <dbReference type="ARBA" id="ARBA00022857"/>
    </source>
</evidence>
<keyword evidence="29" id="KW-1185">Reference proteome</keyword>
<dbReference type="GO" id="GO:0003856">
    <property type="term" value="F:3-dehydroquinate synthase activity"/>
    <property type="evidence" value="ECO:0007669"/>
    <property type="project" value="UniProtKB-UniRule"/>
</dbReference>
<comment type="function">
    <text evidence="20 21 22">The AROM polypeptide catalyzes 5 consecutive enzymatic reactions in prechorismate polyaromatic amino acid biosynthesis.</text>
</comment>
<comment type="pathway">
    <text evidence="3 21 22">Metabolic intermediate biosynthesis; chorismate biosynthesis; chorismate from D-erythrose 4-phosphate and phosphoenolpyruvate: step 5/7.</text>
</comment>
<comment type="cofactor">
    <cofactor evidence="21 22">
        <name>Zn(2+)</name>
        <dbReference type="ChEBI" id="CHEBI:29105"/>
    </cofactor>
    <text evidence="21 22">Binds 2 Zn(2+) ions per subunit.</text>
</comment>
<organism evidence="28 29">
    <name type="scientific">Decorospora gaudefroyi</name>
    <dbReference type="NCBI Taxonomy" id="184978"/>
    <lineage>
        <taxon>Eukaryota</taxon>
        <taxon>Fungi</taxon>
        <taxon>Dikarya</taxon>
        <taxon>Ascomycota</taxon>
        <taxon>Pezizomycotina</taxon>
        <taxon>Dothideomycetes</taxon>
        <taxon>Pleosporomycetidae</taxon>
        <taxon>Pleosporales</taxon>
        <taxon>Pleosporineae</taxon>
        <taxon>Pleosporaceae</taxon>
        <taxon>Decorospora</taxon>
    </lineage>
</organism>
<dbReference type="SUPFAM" id="SSF55205">
    <property type="entry name" value="EPT/RTPC-like"/>
    <property type="match status" value="1"/>
</dbReference>
<dbReference type="FunFam" id="3.65.10.10:FF:000008">
    <property type="entry name" value="Pentafunctional AROM polypeptide"/>
    <property type="match status" value="1"/>
</dbReference>
<comment type="catalytic activity">
    <reaction evidence="18">
        <text>3-phosphoshikimate + phosphoenolpyruvate = 5-O-(1-carboxyvinyl)-3-phosphoshikimate + phosphate</text>
        <dbReference type="Rhea" id="RHEA:21256"/>
        <dbReference type="ChEBI" id="CHEBI:43474"/>
        <dbReference type="ChEBI" id="CHEBI:57701"/>
        <dbReference type="ChEBI" id="CHEBI:58702"/>
        <dbReference type="ChEBI" id="CHEBI:145989"/>
        <dbReference type="EC" id="2.5.1.19"/>
    </reaction>
    <physiologicalReaction direction="left-to-right" evidence="18">
        <dbReference type="Rhea" id="RHEA:21257"/>
    </physiologicalReaction>
</comment>
<dbReference type="Pfam" id="PF08501">
    <property type="entry name" value="Shikimate_dh_N"/>
    <property type="match status" value="1"/>
</dbReference>
<feature type="region of interest" description="Shikimate dehydrogenase" evidence="21">
    <location>
        <begin position="1301"/>
        <end position="1594"/>
    </location>
</feature>
<dbReference type="EC" id="2.7.1.71" evidence="21"/>
<dbReference type="Pfam" id="PF24621">
    <property type="entry name" value="DHQS_C"/>
    <property type="match status" value="1"/>
</dbReference>
<dbReference type="Gene3D" id="3.40.50.720">
    <property type="entry name" value="NAD(P)-binding Rossmann-like Domain"/>
    <property type="match status" value="1"/>
</dbReference>
<dbReference type="Pfam" id="PF01487">
    <property type="entry name" value="DHquinase_I"/>
    <property type="match status" value="1"/>
</dbReference>
<dbReference type="GO" id="GO:0009073">
    <property type="term" value="P:aromatic amino acid family biosynthetic process"/>
    <property type="evidence" value="ECO:0007669"/>
    <property type="project" value="UniProtKB-UniRule"/>
</dbReference>
<dbReference type="GO" id="GO:0008652">
    <property type="term" value="P:amino acid biosynthetic process"/>
    <property type="evidence" value="ECO:0007669"/>
    <property type="project" value="UniProtKB-KW"/>
</dbReference>
<comment type="similarity">
    <text evidence="4">Belongs to the EPSP synthase family.</text>
</comment>
<evidence type="ECO:0000259" key="24">
    <source>
        <dbReference type="Pfam" id="PF01761"/>
    </source>
</evidence>
<evidence type="ECO:0000256" key="2">
    <source>
        <dbReference type="ARBA" id="ARBA00004811"/>
    </source>
</evidence>
<keyword evidence="17 21" id="KW-0511">Multifunctional enzyme</keyword>
<dbReference type="SUPFAM" id="SSF51735">
    <property type="entry name" value="NAD(P)-binding Rossmann-fold domains"/>
    <property type="match status" value="1"/>
</dbReference>
<dbReference type="NCBIfam" id="TIGR01357">
    <property type="entry name" value="aroB"/>
    <property type="match status" value="1"/>
</dbReference>
<protein>
    <recommendedName>
        <fullName evidence="21">Pentafunctional AROM polypeptide</fullName>
    </recommendedName>
    <domain>
        <recommendedName>
            <fullName evidence="21">3-dehydroquinate synthase</fullName>
            <shortName evidence="21">DHQS</shortName>
            <ecNumber evidence="21">4.2.3.4</ecNumber>
        </recommendedName>
    </domain>
    <domain>
        <recommendedName>
            <fullName evidence="21">3-phosphoshikimate 1-carboxyvinyltransferase</fullName>
            <ecNumber evidence="21">2.5.1.19</ecNumber>
        </recommendedName>
        <alternativeName>
            <fullName evidence="21">5-enolpyruvylshikimate-3-phosphate synthase</fullName>
            <shortName evidence="21">EPSP synthase</shortName>
            <shortName evidence="21">EPSPS</shortName>
        </alternativeName>
    </domain>
    <domain>
        <recommendedName>
            <fullName evidence="21">Shikimate kinase</fullName>
            <shortName evidence="21">SK</shortName>
            <ecNumber evidence="21">2.7.1.71</ecNumber>
        </recommendedName>
    </domain>
    <domain>
        <recommendedName>
            <fullName evidence="21">3-dehydroquinate dehydratase</fullName>
            <shortName evidence="21">3-dehydroquinase</shortName>
            <ecNumber evidence="21">4.2.1.10</ecNumber>
        </recommendedName>
    </domain>
    <domain>
        <recommendedName>
            <fullName evidence="21">Shikimate dehydrogenase</fullName>
            <ecNumber evidence="21">1.1.1.25</ecNumber>
        </recommendedName>
    </domain>
</protein>
<dbReference type="SUPFAM" id="SSF53223">
    <property type="entry name" value="Aminoacid dehydrogenase-like, N-terminal domain"/>
    <property type="match status" value="1"/>
</dbReference>
<dbReference type="GO" id="GO:0004764">
    <property type="term" value="F:shikimate 3-dehydrogenase (NADP+) activity"/>
    <property type="evidence" value="ECO:0007669"/>
    <property type="project" value="UniProtKB-UniRule"/>
</dbReference>
<evidence type="ECO:0000256" key="11">
    <source>
        <dbReference type="ARBA" id="ARBA00022833"/>
    </source>
</evidence>
<dbReference type="Pfam" id="PF18317">
    <property type="entry name" value="SDH_C"/>
    <property type="match status" value="1"/>
</dbReference>
<dbReference type="PROSITE" id="PS00104">
    <property type="entry name" value="EPSP_SYNTHASE_1"/>
    <property type="match status" value="1"/>
</dbReference>
<feature type="active site" description="Proton acceptor; for 3-dehydroquinate synthase activity" evidence="21">
    <location>
        <position position="282"/>
    </location>
</feature>
<evidence type="ECO:0000259" key="27">
    <source>
        <dbReference type="Pfam" id="PF24621"/>
    </source>
</evidence>
<dbReference type="InterPro" id="IPR001986">
    <property type="entry name" value="Enolpyruvate_Tfrase_dom"/>
</dbReference>
<feature type="active site" description="For EPSP synthase activity" evidence="21">
    <location>
        <position position="835"/>
    </location>
</feature>
<evidence type="ECO:0000256" key="16">
    <source>
        <dbReference type="ARBA" id="ARBA00023239"/>
    </source>
</evidence>
<feature type="binding site" evidence="21">
    <location>
        <position position="137"/>
    </location>
    <ligand>
        <name>7-phospho-2-dehydro-3-deoxy-D-arabino-heptonate</name>
        <dbReference type="ChEBI" id="CHEBI:58394"/>
    </ligand>
</feature>
<dbReference type="EMBL" id="ML975259">
    <property type="protein sequence ID" value="KAF1837697.1"/>
    <property type="molecule type" value="Genomic_DNA"/>
</dbReference>
<comment type="subunit">
    <text evidence="21 22">Homodimer.</text>
</comment>
<keyword evidence="9 21" id="KW-0547">Nucleotide-binding</keyword>
<evidence type="ECO:0000256" key="8">
    <source>
        <dbReference type="ARBA" id="ARBA00022723"/>
    </source>
</evidence>
<evidence type="ECO:0000256" key="21">
    <source>
        <dbReference type="HAMAP-Rule" id="MF_03143"/>
    </source>
</evidence>
<dbReference type="InterPro" id="IPR023193">
    <property type="entry name" value="EPSP_synthase_CS"/>
</dbReference>
<dbReference type="InterPro" id="IPR036291">
    <property type="entry name" value="NAD(P)-bd_dom_sf"/>
</dbReference>
<feature type="binding site" evidence="21">
    <location>
        <begin position="146"/>
        <end position="147"/>
    </location>
    <ligand>
        <name>NAD(+)</name>
        <dbReference type="ChEBI" id="CHEBI:57540"/>
    </ligand>
</feature>
<dbReference type="EC" id="2.5.1.19" evidence="21"/>
<feature type="binding site" evidence="21">
    <location>
        <position position="257"/>
    </location>
    <ligand>
        <name>7-phospho-2-dehydro-3-deoxy-D-arabino-heptonate</name>
        <dbReference type="ChEBI" id="CHEBI:58394"/>
    </ligand>
</feature>
<evidence type="ECO:0000256" key="3">
    <source>
        <dbReference type="ARBA" id="ARBA00004842"/>
    </source>
</evidence>
<dbReference type="InterPro" id="IPR027417">
    <property type="entry name" value="P-loop_NTPase"/>
</dbReference>
<dbReference type="InterPro" id="IPR046346">
    <property type="entry name" value="Aminoacid_DH-like_N_sf"/>
</dbReference>
<keyword evidence="10 21" id="KW-0418">Kinase</keyword>
<comment type="caution">
    <text evidence="21">Lacks conserved residue(s) required for the propagation of feature annotation.</text>
</comment>
<evidence type="ECO:0000256" key="14">
    <source>
        <dbReference type="ARBA" id="ARBA00023002"/>
    </source>
</evidence>
<keyword evidence="7 21" id="KW-0808">Transferase</keyword>
<dbReference type="PIRSF" id="PIRSF000514">
    <property type="entry name" value="Pentafunct_AroM"/>
    <property type="match status" value="1"/>
</dbReference>
<evidence type="ECO:0000313" key="28">
    <source>
        <dbReference type="EMBL" id="KAF1837697.1"/>
    </source>
</evidence>
<dbReference type="FunFam" id="3.40.50.300:FF:001256">
    <property type="entry name" value="Pentafunctional AROM polypeptide"/>
    <property type="match status" value="1"/>
</dbReference>
<comment type="catalytic activity">
    <reaction evidence="21 22">
        <text>3-dehydroquinate = 3-dehydroshikimate + H2O</text>
        <dbReference type="Rhea" id="RHEA:21096"/>
        <dbReference type="ChEBI" id="CHEBI:15377"/>
        <dbReference type="ChEBI" id="CHEBI:16630"/>
        <dbReference type="ChEBI" id="CHEBI:32364"/>
        <dbReference type="EC" id="4.2.1.10"/>
    </reaction>
</comment>
<keyword evidence="11 21" id="KW-0862">Zinc</keyword>
<dbReference type="OrthoDB" id="197068at2759"/>
<dbReference type="HAMAP" id="MF_03143">
    <property type="entry name" value="Pentafunct_AroM"/>
    <property type="match status" value="1"/>
</dbReference>
<dbReference type="CDD" id="cd00464">
    <property type="entry name" value="SK"/>
    <property type="match status" value="1"/>
</dbReference>
<reference evidence="28" key="1">
    <citation type="submission" date="2020-01" db="EMBL/GenBank/DDBJ databases">
        <authorList>
            <consortium name="DOE Joint Genome Institute"/>
            <person name="Haridas S."/>
            <person name="Albert R."/>
            <person name="Binder M."/>
            <person name="Bloem J."/>
            <person name="Labutti K."/>
            <person name="Salamov A."/>
            <person name="Andreopoulos B."/>
            <person name="Baker S.E."/>
            <person name="Barry K."/>
            <person name="Bills G."/>
            <person name="Bluhm B.H."/>
            <person name="Cannon C."/>
            <person name="Castanera R."/>
            <person name="Culley D.E."/>
            <person name="Daum C."/>
            <person name="Ezra D."/>
            <person name="Gonzalez J.B."/>
            <person name="Henrissat B."/>
            <person name="Kuo A."/>
            <person name="Liang C."/>
            <person name="Lipzen A."/>
            <person name="Lutzoni F."/>
            <person name="Magnuson J."/>
            <person name="Mondo S."/>
            <person name="Nolan M."/>
            <person name="Ohm R."/>
            <person name="Pangilinan J."/>
            <person name="Park H.-J."/>
            <person name="Ramirez L."/>
            <person name="Alfaro M."/>
            <person name="Sun H."/>
            <person name="Tritt A."/>
            <person name="Yoshinaga Y."/>
            <person name="Zwiers L.-H."/>
            <person name="Turgeon B.G."/>
            <person name="Goodwin S.B."/>
            <person name="Spatafora J.W."/>
            <person name="Crous P.W."/>
            <person name="Grigoriev I.V."/>
        </authorList>
    </citation>
    <scope>NUCLEOTIDE SEQUENCE</scope>
    <source>
        <strain evidence="28">P77</strain>
    </source>
</reference>
<dbReference type="CDD" id="cd01556">
    <property type="entry name" value="EPSP_synthase"/>
    <property type="match status" value="1"/>
</dbReference>
<dbReference type="InterPro" id="IPR000623">
    <property type="entry name" value="Shikimate_kinase/TSH1"/>
</dbReference>
<evidence type="ECO:0000259" key="25">
    <source>
        <dbReference type="Pfam" id="PF08501"/>
    </source>
</evidence>
<dbReference type="InterPro" id="IPR030960">
    <property type="entry name" value="DHQS/DOIS_N"/>
</dbReference>
<keyword evidence="8 21" id="KW-0479">Metal-binding</keyword>
<dbReference type="NCBIfam" id="TIGR01093">
    <property type="entry name" value="aroD"/>
    <property type="match status" value="1"/>
</dbReference>
<sequence>MTTNPFNSTHAEPTKVKILGKDSIVVDYGIWQSYIVQDLLTNIPSSTYVLITDTNIGPLYTPTFDRAFASAAASLSSPPRLLTYQISPGETSKSRNTKAAVEDWLLTQGCVRDTVIIALGGGVIGDMIGYVAATYMRGIKFVNVPTTLLAMVDSSIGGKTAIDVPAGKNLVGAFWQPERIYVDLQFLESLPKREVVNGMAEVVKTAAIWNEEEFTTLEGNADAILAAMDQKPVHGRKNFDSIASILKRIVLGSVRVKAEVVSADEREGGLRNLLNFGHSIGHAYEAILTPQILHGECVAIGMVKEAELARYLGVLDPSAVARLTKCIASYGLPTSLADKTVRKRSANKHCSVDELIKIMAVDKKNAGKTKKIVLLSGIGRTYEKKASSVDDRDIRIALSPSISVHPGVPTDLNVTCTPPGSKSISNRVLVLAALGTGSCRITNLLHSDDTQVMLDALAKMQGASFAWENDGKELVVTGNGGNLKATSNELYLGNAGTAARFLTSVTALCQPVEGVTSTVVTGNARMKERPVGPLVKSLRTVGVEIDYQEKEGSLPLSISACGGFGSESFTGEIELTANVSSQYVSSILLSAPYAKKPVTLRLVGGKVISQPYIDMTIAMMASFGVQVERSESDPNTYHIPNRPYTNPSEYEVESDASSATYPLAIAAITGTTCTVPNIGSSSLQGDARFAIEVLKPMGCKVEQSETSTTVTGPPRGELKAVKEIDMEPMTDAFLTASVLAAVASSNGSTTTTRIYGIANQRVKECNRIQAMEDELAKFGVTCRQFDDGIEVDGRGYQLDAPKVGIHCYDDHRVAMSFAVLSLVAPSPVLILEKECTGKTWPGYWDSLNQIFKAELTGVELPKRTNAHQAASKAEHKSIFIIGMRGAGKTTAGGWAARALGRPFVDLDTALEEHVSMTIPELIKAQGWEGFRSEELKLLQQTVKDKPNGYVFACGGGIVETPEARKILVDYQKSGGVVLLVSRDINKVVSFLQIDKTRPAYVDDIMSVWLRRKDWYMECSNYRFHSQVAGSTGLAQTQAEFARFLNTITGKSATLKDMKKRKHSFFVCLSAPRLEPCIETLPAIVIGSDAVELRVDLLEDPDGQDGLPSPDFVVEQLTILRIITSTPVIFTIRTKAQGGKFPDQAYDEALVLYRTALRLGCEFVDLEMTMPEDVLREIAESRGFSEIIASHHDFKGELNWRNGSWMQYYNRALQYGTVIKLVGLAKSLEHNFALAEFKTWANSAHPVPLIAINMSEHGKLSRILNGFMTPVSHPLLPSATAPGQLSAADIRRGLSLMGEIPTKKFFIFGSPVTQSPSPRLHNRLFHEIGLPHVYGRHETADANSIRDIIRSSDFGGGSVTIPLKQDIVPMLDSVGPEVEAIGALNTIVPETYIDEATGNEATRLVGRNTDYLGMVLVLRNAGAQGSGSALIIGGGGTSRAAIYALKEMGYGPIYIIGRNHAKMSALKSDFAEEYKLRVITSPEEVSTLDSTPAVAIGTIPADKPIDPAIRETLCALFEKGNSSVKDVEPGPERILLEMAYKPPVTALIQLAMDAGWKTVNGLEVLVGQGVHQFEYWTGVKPLYAVARDAVINQTD</sequence>
<comment type="pathway">
    <text evidence="21 22">Metabolic intermediate biosynthesis; chorismate biosynthesis; chorismate from D-erythrose 4-phosphate and phosphoenolpyruvate: step 3/7.</text>
</comment>
<evidence type="ECO:0000259" key="26">
    <source>
        <dbReference type="Pfam" id="PF18317"/>
    </source>
</evidence>
<dbReference type="InterPro" id="IPR041121">
    <property type="entry name" value="SDH_C"/>
</dbReference>
<comment type="similarity">
    <text evidence="21 22">In the 2nd section; belongs to the EPSP synthase family.</text>
</comment>
<dbReference type="PROSITE" id="PS00885">
    <property type="entry name" value="EPSP_SYNTHASE_2"/>
    <property type="match status" value="1"/>
</dbReference>
<dbReference type="InterPro" id="IPR013792">
    <property type="entry name" value="RNA3'P_cycl/enolpyr_Trfase_a/b"/>
</dbReference>